<evidence type="ECO:0000313" key="2">
    <source>
        <dbReference type="EMBL" id="CAD7193831.1"/>
    </source>
</evidence>
<keyword evidence="1" id="KW-0812">Transmembrane</keyword>
<organism evidence="2">
    <name type="scientific">Timema douglasi</name>
    <name type="common">Walking stick</name>
    <dbReference type="NCBI Taxonomy" id="61478"/>
    <lineage>
        <taxon>Eukaryota</taxon>
        <taxon>Metazoa</taxon>
        <taxon>Ecdysozoa</taxon>
        <taxon>Arthropoda</taxon>
        <taxon>Hexapoda</taxon>
        <taxon>Insecta</taxon>
        <taxon>Pterygota</taxon>
        <taxon>Neoptera</taxon>
        <taxon>Polyneoptera</taxon>
        <taxon>Phasmatodea</taxon>
        <taxon>Timematodea</taxon>
        <taxon>Timematoidea</taxon>
        <taxon>Timematidae</taxon>
        <taxon>Timema</taxon>
    </lineage>
</organism>
<feature type="transmembrane region" description="Helical" evidence="1">
    <location>
        <begin position="76"/>
        <end position="96"/>
    </location>
</feature>
<dbReference type="AlphaFoldDB" id="A0A7R8Z4L8"/>
<keyword evidence="1" id="KW-1133">Transmembrane helix</keyword>
<gene>
    <name evidence="2" type="ORF">TDIB3V08_LOCUS271</name>
</gene>
<proteinExistence type="predicted"/>
<evidence type="ECO:0000256" key="1">
    <source>
        <dbReference type="SAM" id="Phobius"/>
    </source>
</evidence>
<reference evidence="2" key="1">
    <citation type="submission" date="2020-11" db="EMBL/GenBank/DDBJ databases">
        <authorList>
            <person name="Tran Van P."/>
        </authorList>
    </citation>
    <scope>NUCLEOTIDE SEQUENCE</scope>
</reference>
<dbReference type="EMBL" id="OA564322">
    <property type="protein sequence ID" value="CAD7193831.1"/>
    <property type="molecule type" value="Genomic_DNA"/>
</dbReference>
<name>A0A7R8Z4L8_TIMDO</name>
<protein>
    <submittedName>
        <fullName evidence="2">Uncharacterized protein</fullName>
    </submittedName>
</protein>
<accession>A0A7R8Z4L8</accession>
<sequence length="108" mass="11864">MDTKGQKYMTDESFLSWDIDSAHVDLESELQALIAQAPEGEEARNDLIAFASCLLTPILCWMDCIKNSLQQQYITLTTLASVAWLANALVVLSLTAEDGEIEARISVG</sequence>
<keyword evidence="1" id="KW-0472">Membrane</keyword>